<dbReference type="Gene3D" id="3.30.110.40">
    <property type="entry name" value="TusA-like domain"/>
    <property type="match status" value="1"/>
</dbReference>
<feature type="domain" description="UPF0033" evidence="2">
    <location>
        <begin position="5"/>
        <end position="74"/>
    </location>
</feature>
<dbReference type="EMBL" id="BAWO01000054">
    <property type="protein sequence ID" value="GAJ40917.1"/>
    <property type="molecule type" value="Genomic_DNA"/>
</dbReference>
<dbReference type="InterPro" id="IPR001455">
    <property type="entry name" value="TusA-like"/>
</dbReference>
<dbReference type="PANTHER" id="PTHR33279">
    <property type="entry name" value="SULFUR CARRIER PROTEIN YEDF-RELATED"/>
    <property type="match status" value="1"/>
</dbReference>
<dbReference type="RefSeq" id="WP_042410879.1">
    <property type="nucleotide sequence ID" value="NZ_BAWO01000054.1"/>
</dbReference>
<dbReference type="AlphaFoldDB" id="A0A023DI45"/>
<protein>
    <recommendedName>
        <fullName evidence="2">UPF0033 domain-containing protein</fullName>
    </recommendedName>
</protein>
<evidence type="ECO:0000256" key="1">
    <source>
        <dbReference type="ARBA" id="ARBA00008984"/>
    </source>
</evidence>
<sequence>MNGNKVVDTKGLSCAMIVVKAKKAIDELPPGQILEIETTDQGAKNDLTAWINVSGHELVDYKEENGVWKFWVKRK</sequence>
<proteinExistence type="inferred from homology"/>
<name>A0A023DI45_9BACL</name>
<evidence type="ECO:0000313" key="4">
    <source>
        <dbReference type="Proteomes" id="UP000023561"/>
    </source>
</evidence>
<dbReference type="SUPFAM" id="SSF64307">
    <property type="entry name" value="SirA-like"/>
    <property type="match status" value="1"/>
</dbReference>
<organism evidence="3 4">
    <name type="scientific">Parageobacillus caldoxylosilyticus NBRC 107762</name>
    <dbReference type="NCBI Taxonomy" id="1220594"/>
    <lineage>
        <taxon>Bacteria</taxon>
        <taxon>Bacillati</taxon>
        <taxon>Bacillota</taxon>
        <taxon>Bacilli</taxon>
        <taxon>Bacillales</taxon>
        <taxon>Anoxybacillaceae</taxon>
        <taxon>Saccharococcus</taxon>
    </lineage>
</organism>
<keyword evidence="4" id="KW-1185">Reference proteome</keyword>
<comment type="caution">
    <text evidence="3">The sequence shown here is derived from an EMBL/GenBank/DDBJ whole genome shotgun (WGS) entry which is preliminary data.</text>
</comment>
<evidence type="ECO:0000313" key="3">
    <source>
        <dbReference type="EMBL" id="GAJ40917.1"/>
    </source>
</evidence>
<reference evidence="3 4" key="1">
    <citation type="submission" date="2014-04" db="EMBL/GenBank/DDBJ databases">
        <title>Whole genome shotgun sequence of Geobacillus caldoxylosilyticus NBRC 107762.</title>
        <authorList>
            <person name="Hosoyama A."/>
            <person name="Hosoyama Y."/>
            <person name="Katano-Makiyama Y."/>
            <person name="Tsuchikane K."/>
            <person name="Ohji S."/>
            <person name="Ichikawa N."/>
            <person name="Yamazoe A."/>
            <person name="Fujita N."/>
        </authorList>
    </citation>
    <scope>NUCLEOTIDE SEQUENCE [LARGE SCALE GENOMIC DNA]</scope>
    <source>
        <strain evidence="3 4">NBRC 107762</strain>
    </source>
</reference>
<dbReference type="Proteomes" id="UP000023561">
    <property type="component" value="Unassembled WGS sequence"/>
</dbReference>
<comment type="similarity">
    <text evidence="1">Belongs to the sulfur carrier protein TusA family.</text>
</comment>
<gene>
    <name evidence="3" type="ORF">GCA01S_054_00010</name>
</gene>
<dbReference type="OrthoDB" id="9796234at2"/>
<evidence type="ECO:0000259" key="2">
    <source>
        <dbReference type="Pfam" id="PF01206"/>
    </source>
</evidence>
<accession>A0A023DI45</accession>
<dbReference type="InterPro" id="IPR036868">
    <property type="entry name" value="TusA-like_sf"/>
</dbReference>
<dbReference type="CDD" id="cd00291">
    <property type="entry name" value="SirA_YedF_YeeD"/>
    <property type="match status" value="1"/>
</dbReference>
<dbReference type="PANTHER" id="PTHR33279:SF6">
    <property type="entry name" value="SULFUR CARRIER PROTEIN YEDF-RELATED"/>
    <property type="match status" value="1"/>
</dbReference>
<dbReference type="Pfam" id="PF01206">
    <property type="entry name" value="TusA"/>
    <property type="match status" value="1"/>
</dbReference>